<evidence type="ECO:0000313" key="14">
    <source>
        <dbReference type="Proteomes" id="UP000829999"/>
    </source>
</evidence>
<dbReference type="CTD" id="38459"/>
<evidence type="ECO:0000313" key="15">
    <source>
        <dbReference type="RefSeq" id="XP_050557769.1"/>
    </source>
</evidence>
<keyword evidence="9" id="KW-0811">Translocation</keyword>
<organism evidence="14 15">
    <name type="scientific">Spodoptera frugiperda</name>
    <name type="common">Fall armyworm</name>
    <dbReference type="NCBI Taxonomy" id="7108"/>
    <lineage>
        <taxon>Eukaryota</taxon>
        <taxon>Metazoa</taxon>
        <taxon>Ecdysozoa</taxon>
        <taxon>Arthropoda</taxon>
        <taxon>Hexapoda</taxon>
        <taxon>Insecta</taxon>
        <taxon>Pterygota</taxon>
        <taxon>Neoptera</taxon>
        <taxon>Endopterygota</taxon>
        <taxon>Lepidoptera</taxon>
        <taxon>Glossata</taxon>
        <taxon>Ditrysia</taxon>
        <taxon>Noctuoidea</taxon>
        <taxon>Noctuidae</taxon>
        <taxon>Amphipyrinae</taxon>
        <taxon>Spodoptera</taxon>
    </lineage>
</organism>
<name>A0A9R0E2J2_SPOFR</name>
<keyword evidence="6" id="KW-1000">Mitochondrion outer membrane</keyword>
<keyword evidence="11" id="KW-0472">Membrane</keyword>
<keyword evidence="7" id="KW-0653">Protein transport</keyword>
<accession>A0A9R0E2J2</accession>
<evidence type="ECO:0000256" key="4">
    <source>
        <dbReference type="ARBA" id="ARBA00022448"/>
    </source>
</evidence>
<proteinExistence type="inferred from homology"/>
<sequence>MPAESPCTCSNPNDCLPEYHGHYGHPGQPGHPGHAGHPGHPGHPGHAGHHLGSSPSAGTPIGGPAGGHLAGPLKEYDDEPDETLSERLWGLTEMFPECVRSCTYTVTTNTVSGVKSLYGLSRSVMWVIASSSVILFAPVIFEVERAQMAEMEKSQQKQVLLGTNTAMSGPMPNMPPMPR</sequence>
<keyword evidence="5" id="KW-0812">Transmembrane</keyword>
<dbReference type="PANTHER" id="PTHR12504:SF0">
    <property type="entry name" value="MITOCHONDRIAL IMPORT RECEPTOR SUBUNIT TOM22 HOMOLOG"/>
    <property type="match status" value="1"/>
</dbReference>
<dbReference type="InterPro" id="IPR005683">
    <property type="entry name" value="Tom22"/>
</dbReference>
<evidence type="ECO:0000256" key="11">
    <source>
        <dbReference type="ARBA" id="ARBA00023136"/>
    </source>
</evidence>
<evidence type="ECO:0000256" key="13">
    <source>
        <dbReference type="SAM" id="MobiDB-lite"/>
    </source>
</evidence>
<feature type="compositionally biased region" description="Gly residues" evidence="13">
    <location>
        <begin position="60"/>
        <end position="69"/>
    </location>
</feature>
<keyword evidence="14" id="KW-1185">Reference proteome</keyword>
<dbReference type="RefSeq" id="XP_050557769.1">
    <property type="nucleotide sequence ID" value="XM_050701812.1"/>
</dbReference>
<evidence type="ECO:0000256" key="5">
    <source>
        <dbReference type="ARBA" id="ARBA00022692"/>
    </source>
</evidence>
<evidence type="ECO:0000256" key="9">
    <source>
        <dbReference type="ARBA" id="ARBA00023010"/>
    </source>
</evidence>
<dbReference type="GO" id="GO:0006886">
    <property type="term" value="P:intracellular protein transport"/>
    <property type="evidence" value="ECO:0007669"/>
    <property type="project" value="InterPro"/>
</dbReference>
<keyword evidence="12 15" id="KW-0675">Receptor</keyword>
<keyword evidence="10" id="KW-0496">Mitochondrion</keyword>
<evidence type="ECO:0000256" key="8">
    <source>
        <dbReference type="ARBA" id="ARBA00022989"/>
    </source>
</evidence>
<evidence type="ECO:0000256" key="6">
    <source>
        <dbReference type="ARBA" id="ARBA00022787"/>
    </source>
</evidence>
<dbReference type="CDD" id="cd22884">
    <property type="entry name" value="TOM22"/>
    <property type="match status" value="1"/>
</dbReference>
<keyword evidence="4" id="KW-0813">Transport</keyword>
<keyword evidence="8" id="KW-1133">Transmembrane helix</keyword>
<reference evidence="15" key="1">
    <citation type="submission" date="2025-08" db="UniProtKB">
        <authorList>
            <consortium name="RefSeq"/>
        </authorList>
    </citation>
    <scope>IDENTIFICATION</scope>
    <source>
        <tissue evidence="15">Whole larval tissue</tissue>
    </source>
</reference>
<dbReference type="Pfam" id="PF04281">
    <property type="entry name" value="Tom22"/>
    <property type="match status" value="1"/>
</dbReference>
<evidence type="ECO:0000256" key="7">
    <source>
        <dbReference type="ARBA" id="ARBA00022927"/>
    </source>
</evidence>
<dbReference type="AlphaFoldDB" id="A0A9R0E2J2"/>
<dbReference type="GO" id="GO:0005741">
    <property type="term" value="C:mitochondrial outer membrane"/>
    <property type="evidence" value="ECO:0007669"/>
    <property type="project" value="UniProtKB-SubCell"/>
</dbReference>
<evidence type="ECO:0000256" key="3">
    <source>
        <dbReference type="ARBA" id="ARBA00016229"/>
    </source>
</evidence>
<protein>
    <recommendedName>
        <fullName evidence="3">Mitochondrial import receptor subunit TOM22 homolog</fullName>
    </recommendedName>
</protein>
<evidence type="ECO:0000256" key="1">
    <source>
        <dbReference type="ARBA" id="ARBA00004572"/>
    </source>
</evidence>
<comment type="similarity">
    <text evidence="2">Belongs to the Tom22 family.</text>
</comment>
<evidence type="ECO:0000256" key="10">
    <source>
        <dbReference type="ARBA" id="ARBA00023128"/>
    </source>
</evidence>
<comment type="subcellular location">
    <subcellularLocation>
        <location evidence="1">Mitochondrion outer membrane</location>
        <topology evidence="1">Single-pass membrane protein</topology>
    </subcellularLocation>
</comment>
<feature type="region of interest" description="Disordered" evidence="13">
    <location>
        <begin position="20"/>
        <end position="80"/>
    </location>
</feature>
<dbReference type="GeneID" id="118269313"/>
<dbReference type="OrthoDB" id="10016939at2759"/>
<dbReference type="Proteomes" id="UP000829999">
    <property type="component" value="Chromosome 2"/>
</dbReference>
<gene>
    <name evidence="15" type="primary">LOC118269313</name>
</gene>
<dbReference type="PANTHER" id="PTHR12504">
    <property type="entry name" value="MITOCHONDRIAL IMPORT RECEPTOR SUBUNIT TOM22"/>
    <property type="match status" value="1"/>
</dbReference>
<evidence type="ECO:0000256" key="2">
    <source>
        <dbReference type="ARBA" id="ARBA00009874"/>
    </source>
</evidence>
<evidence type="ECO:0000256" key="12">
    <source>
        <dbReference type="ARBA" id="ARBA00023170"/>
    </source>
</evidence>